<protein>
    <submittedName>
        <fullName evidence="2">Unplaced genomic scaffold scaffold_22, whole genome shotgun sequence</fullName>
    </submittedName>
</protein>
<proteinExistence type="predicted"/>
<name>A0A0D0DX21_9AGAM</name>
<keyword evidence="3" id="KW-1185">Reference proteome</keyword>
<reference evidence="3" key="2">
    <citation type="submission" date="2015-01" db="EMBL/GenBank/DDBJ databases">
        <title>Evolutionary Origins and Diversification of the Mycorrhizal Mutualists.</title>
        <authorList>
            <consortium name="DOE Joint Genome Institute"/>
            <consortium name="Mycorrhizal Genomics Consortium"/>
            <person name="Kohler A."/>
            <person name="Kuo A."/>
            <person name="Nagy L.G."/>
            <person name="Floudas D."/>
            <person name="Copeland A."/>
            <person name="Barry K.W."/>
            <person name="Cichocki N."/>
            <person name="Veneault-Fourrey C."/>
            <person name="LaButti K."/>
            <person name="Lindquist E.A."/>
            <person name="Lipzen A."/>
            <person name="Lundell T."/>
            <person name="Morin E."/>
            <person name="Murat C."/>
            <person name="Riley R."/>
            <person name="Ohm R."/>
            <person name="Sun H."/>
            <person name="Tunlid A."/>
            <person name="Henrissat B."/>
            <person name="Grigoriev I.V."/>
            <person name="Hibbett D.S."/>
            <person name="Martin F."/>
        </authorList>
    </citation>
    <scope>NUCLEOTIDE SEQUENCE [LARGE SCALE GENOMIC DNA]</scope>
    <source>
        <strain evidence="3">Ve08.2h10</strain>
    </source>
</reference>
<keyword evidence="1" id="KW-0732">Signal</keyword>
<dbReference type="EMBL" id="KN824844">
    <property type="protein sequence ID" value="KIK99998.1"/>
    <property type="molecule type" value="Genomic_DNA"/>
</dbReference>
<evidence type="ECO:0000313" key="2">
    <source>
        <dbReference type="EMBL" id="KIK99998.1"/>
    </source>
</evidence>
<organism evidence="2 3">
    <name type="scientific">Paxillus rubicundulus Ve08.2h10</name>
    <dbReference type="NCBI Taxonomy" id="930991"/>
    <lineage>
        <taxon>Eukaryota</taxon>
        <taxon>Fungi</taxon>
        <taxon>Dikarya</taxon>
        <taxon>Basidiomycota</taxon>
        <taxon>Agaricomycotina</taxon>
        <taxon>Agaricomycetes</taxon>
        <taxon>Agaricomycetidae</taxon>
        <taxon>Boletales</taxon>
        <taxon>Paxilineae</taxon>
        <taxon>Paxillaceae</taxon>
        <taxon>Paxillus</taxon>
    </lineage>
</organism>
<dbReference type="Proteomes" id="UP000054538">
    <property type="component" value="Unassembled WGS sequence"/>
</dbReference>
<dbReference type="AlphaFoldDB" id="A0A0D0DX21"/>
<evidence type="ECO:0000313" key="3">
    <source>
        <dbReference type="Proteomes" id="UP000054538"/>
    </source>
</evidence>
<gene>
    <name evidence="2" type="ORF">PAXRUDRAFT_822094</name>
</gene>
<feature type="chain" id="PRO_5002208674" evidence="1">
    <location>
        <begin position="28"/>
        <end position="88"/>
    </location>
</feature>
<reference evidence="2 3" key="1">
    <citation type="submission" date="2014-04" db="EMBL/GenBank/DDBJ databases">
        <authorList>
            <consortium name="DOE Joint Genome Institute"/>
            <person name="Kuo A."/>
            <person name="Kohler A."/>
            <person name="Jargeat P."/>
            <person name="Nagy L.G."/>
            <person name="Floudas D."/>
            <person name="Copeland A."/>
            <person name="Barry K.W."/>
            <person name="Cichocki N."/>
            <person name="Veneault-Fourrey C."/>
            <person name="LaButti K."/>
            <person name="Lindquist E.A."/>
            <person name="Lipzen A."/>
            <person name="Lundell T."/>
            <person name="Morin E."/>
            <person name="Murat C."/>
            <person name="Sun H."/>
            <person name="Tunlid A."/>
            <person name="Henrissat B."/>
            <person name="Grigoriev I.V."/>
            <person name="Hibbett D.S."/>
            <person name="Martin F."/>
            <person name="Nordberg H.P."/>
            <person name="Cantor M.N."/>
            <person name="Hua S.X."/>
        </authorList>
    </citation>
    <scope>NUCLEOTIDE SEQUENCE [LARGE SCALE GENOMIC DNA]</scope>
    <source>
        <strain evidence="2 3">Ve08.2h10</strain>
    </source>
</reference>
<dbReference type="InParanoid" id="A0A0D0DX21"/>
<feature type="signal peptide" evidence="1">
    <location>
        <begin position="1"/>
        <end position="27"/>
    </location>
</feature>
<evidence type="ECO:0000256" key="1">
    <source>
        <dbReference type="SAM" id="SignalP"/>
    </source>
</evidence>
<sequence length="88" mass="9554">MAKWGDITSNFLEMGLLLLLAASHTLCTHVGLRVERKTSLFQVAAYPCQPAWSMQRQASKNKPGPRSCQCILGPSTESAGLVSEEDCS</sequence>
<accession>A0A0D0DX21</accession>
<dbReference type="HOGENOM" id="CLU_2469758_0_0_1"/>